<reference evidence="2 4" key="2">
    <citation type="submission" date="2018-06" db="EMBL/GenBank/DDBJ databases">
        <authorList>
            <consortium name="Pathogen Informatics"/>
            <person name="Doyle S."/>
        </authorList>
    </citation>
    <scope>NUCLEOTIDE SEQUENCE [LARGE SCALE GENOMIC DNA]</scope>
    <source>
        <strain evidence="2 4">NCTC13492</strain>
    </source>
</reference>
<gene>
    <name evidence="2" type="ORF">NCTC13492_03063</name>
    <name evidence="1" type="ORF">SAMN05421542_3501</name>
</gene>
<sequence>MYKPQIEDSTKSKATKDFKHLSFFKLKALSTRSTHKFLKISDFPIHKHPCKSE</sequence>
<evidence type="ECO:0000313" key="3">
    <source>
        <dbReference type="Proteomes" id="UP000199426"/>
    </source>
</evidence>
<dbReference type="Proteomes" id="UP000199426">
    <property type="component" value="Unassembled WGS sequence"/>
</dbReference>
<reference evidence="1 3" key="1">
    <citation type="submission" date="2016-10" db="EMBL/GenBank/DDBJ databases">
        <authorList>
            <person name="Varghese N."/>
            <person name="Submissions S."/>
        </authorList>
    </citation>
    <scope>NUCLEOTIDE SEQUENCE [LARGE SCALE GENOMIC DNA]</scope>
    <source>
        <strain evidence="1 3">DSM 19299</strain>
    </source>
</reference>
<protein>
    <submittedName>
        <fullName evidence="2">Uncharacterized protein</fullName>
    </submittedName>
</protein>
<dbReference type="EMBL" id="FNEG01000005">
    <property type="protein sequence ID" value="SDJ41951.1"/>
    <property type="molecule type" value="Genomic_DNA"/>
</dbReference>
<dbReference type="STRING" id="445960.SAMN05421542_3501"/>
<keyword evidence="3" id="KW-1185">Reference proteome</keyword>
<dbReference type="Proteomes" id="UP000251670">
    <property type="component" value="Unassembled WGS sequence"/>
</dbReference>
<organism evidence="2 4">
    <name type="scientific">Chryseobacterium jejuense</name>
    <dbReference type="NCBI Taxonomy" id="445960"/>
    <lineage>
        <taxon>Bacteria</taxon>
        <taxon>Pseudomonadati</taxon>
        <taxon>Bacteroidota</taxon>
        <taxon>Flavobacteriia</taxon>
        <taxon>Flavobacteriales</taxon>
        <taxon>Weeksellaceae</taxon>
        <taxon>Chryseobacterium group</taxon>
        <taxon>Chryseobacterium</taxon>
    </lineage>
</organism>
<dbReference type="EMBL" id="UAWB01000012">
    <property type="protein sequence ID" value="SQB46001.1"/>
    <property type="molecule type" value="Genomic_DNA"/>
</dbReference>
<accession>A0A2X2X5R6</accession>
<dbReference type="AlphaFoldDB" id="A0A2X2X5R6"/>
<evidence type="ECO:0000313" key="2">
    <source>
        <dbReference type="EMBL" id="SQB46001.1"/>
    </source>
</evidence>
<proteinExistence type="predicted"/>
<evidence type="ECO:0000313" key="1">
    <source>
        <dbReference type="EMBL" id="SDJ41951.1"/>
    </source>
</evidence>
<name>A0A2X2X5R6_CHRJE</name>
<evidence type="ECO:0000313" key="4">
    <source>
        <dbReference type="Proteomes" id="UP000251670"/>
    </source>
</evidence>